<accession>A0A6I4IWE6</accession>
<sequence>MSDRFLVEFERRPVGVAVRGEGGFRFFASDPDFGALEGRVFPRVRGLMGQVTRTGRKTRRRVPIRRGLRPRPC</sequence>
<dbReference type="EMBL" id="WQMS01000001">
    <property type="protein sequence ID" value="MVO76480.1"/>
    <property type="molecule type" value="Genomic_DNA"/>
</dbReference>
<evidence type="ECO:0000313" key="2">
    <source>
        <dbReference type="Proteomes" id="UP000441389"/>
    </source>
</evidence>
<dbReference type="RefSeq" id="WP_157025095.1">
    <property type="nucleotide sequence ID" value="NZ_WQMS01000001.1"/>
</dbReference>
<comment type="caution">
    <text evidence="1">The sequence shown here is derived from an EMBL/GenBank/DDBJ whole genome shotgun (WGS) entry which is preliminary data.</text>
</comment>
<proteinExistence type="predicted"/>
<reference evidence="1 2" key="1">
    <citation type="submission" date="2019-12" db="EMBL/GenBank/DDBJ databases">
        <authorList>
            <person name="Huq M.A."/>
        </authorList>
    </citation>
    <scope>NUCLEOTIDE SEQUENCE [LARGE SCALE GENOMIC DNA]</scope>
    <source>
        <strain evidence="1 2">MAH-20</strain>
    </source>
</reference>
<keyword evidence="2" id="KW-1185">Reference proteome</keyword>
<protein>
    <submittedName>
        <fullName evidence="1">Uncharacterized protein</fullName>
    </submittedName>
</protein>
<gene>
    <name evidence="1" type="ORF">GON01_00805</name>
</gene>
<evidence type="ECO:0000313" key="1">
    <source>
        <dbReference type="EMBL" id="MVO76480.1"/>
    </source>
</evidence>
<organism evidence="1 2">
    <name type="scientific">Sphingomonas horti</name>
    <dbReference type="NCBI Taxonomy" id="2682842"/>
    <lineage>
        <taxon>Bacteria</taxon>
        <taxon>Pseudomonadati</taxon>
        <taxon>Pseudomonadota</taxon>
        <taxon>Alphaproteobacteria</taxon>
        <taxon>Sphingomonadales</taxon>
        <taxon>Sphingomonadaceae</taxon>
        <taxon>Sphingomonas</taxon>
    </lineage>
</organism>
<name>A0A6I4IWE6_9SPHN</name>
<dbReference type="AlphaFoldDB" id="A0A6I4IWE6"/>
<dbReference type="Proteomes" id="UP000441389">
    <property type="component" value="Unassembled WGS sequence"/>
</dbReference>